<evidence type="ECO:0000256" key="2">
    <source>
        <dbReference type="ARBA" id="ARBA00022640"/>
    </source>
</evidence>
<evidence type="ECO:0000256" key="3">
    <source>
        <dbReference type="SAM" id="MobiDB-lite"/>
    </source>
</evidence>
<dbReference type="EMBL" id="CP001325">
    <property type="protein sequence ID" value="ACO62482.1"/>
    <property type="molecule type" value="Genomic_DNA"/>
</dbReference>
<evidence type="ECO:0000313" key="6">
    <source>
        <dbReference type="Proteomes" id="UP000002009"/>
    </source>
</evidence>
<feature type="region of interest" description="Disordered" evidence="3">
    <location>
        <begin position="1"/>
        <end position="39"/>
    </location>
</feature>
<proteinExistence type="predicted"/>
<evidence type="ECO:0000313" key="5">
    <source>
        <dbReference type="EMBL" id="ACO62482.1"/>
    </source>
</evidence>
<accession>C1E5A9</accession>
<dbReference type="RefSeq" id="XP_002501224.1">
    <property type="nucleotide sequence ID" value="XM_002501178.1"/>
</dbReference>
<dbReference type="Pfam" id="PF04755">
    <property type="entry name" value="PAP_fibrillin"/>
    <property type="match status" value="1"/>
</dbReference>
<dbReference type="InParanoid" id="C1E5A9"/>
<dbReference type="InterPro" id="IPR006843">
    <property type="entry name" value="PAP/fibrillin_dom"/>
</dbReference>
<name>C1E5A9_MICCC</name>
<dbReference type="eggNOG" id="ENOG502QRYX">
    <property type="taxonomic scope" value="Eukaryota"/>
</dbReference>
<dbReference type="GO" id="GO:0009536">
    <property type="term" value="C:plastid"/>
    <property type="evidence" value="ECO:0007669"/>
    <property type="project" value="UniProtKB-SubCell"/>
</dbReference>
<feature type="compositionally biased region" description="Gly residues" evidence="3">
    <location>
        <begin position="252"/>
        <end position="268"/>
    </location>
</feature>
<dbReference type="PANTHER" id="PTHR31906">
    <property type="entry name" value="PLASTID-LIPID-ASSOCIATED PROTEIN 4, CHLOROPLASTIC-RELATED"/>
    <property type="match status" value="1"/>
</dbReference>
<reference evidence="5 6" key="1">
    <citation type="journal article" date="2009" name="Science">
        <title>Green evolution and dynamic adaptations revealed by genomes of the marine picoeukaryotes Micromonas.</title>
        <authorList>
            <person name="Worden A.Z."/>
            <person name="Lee J.H."/>
            <person name="Mock T."/>
            <person name="Rouze P."/>
            <person name="Simmons M.P."/>
            <person name="Aerts A.L."/>
            <person name="Allen A.E."/>
            <person name="Cuvelier M.L."/>
            <person name="Derelle E."/>
            <person name="Everett M.V."/>
            <person name="Foulon E."/>
            <person name="Grimwood J."/>
            <person name="Gundlach H."/>
            <person name="Henrissat B."/>
            <person name="Napoli C."/>
            <person name="McDonald S.M."/>
            <person name="Parker M.S."/>
            <person name="Rombauts S."/>
            <person name="Salamov A."/>
            <person name="Von Dassow P."/>
            <person name="Badger J.H."/>
            <person name="Coutinho P.M."/>
            <person name="Demir E."/>
            <person name="Dubchak I."/>
            <person name="Gentemann C."/>
            <person name="Eikrem W."/>
            <person name="Gready J.E."/>
            <person name="John U."/>
            <person name="Lanier W."/>
            <person name="Lindquist E.A."/>
            <person name="Lucas S."/>
            <person name="Mayer K.F."/>
            <person name="Moreau H."/>
            <person name="Not F."/>
            <person name="Otillar R."/>
            <person name="Panaud O."/>
            <person name="Pangilinan J."/>
            <person name="Paulsen I."/>
            <person name="Piegu B."/>
            <person name="Poliakov A."/>
            <person name="Robbens S."/>
            <person name="Schmutz J."/>
            <person name="Toulza E."/>
            <person name="Wyss T."/>
            <person name="Zelensky A."/>
            <person name="Zhou K."/>
            <person name="Armbrust E.V."/>
            <person name="Bhattacharya D."/>
            <person name="Goodenough U.W."/>
            <person name="Van de Peer Y."/>
            <person name="Grigoriev I.V."/>
        </authorList>
    </citation>
    <scope>NUCLEOTIDE SEQUENCE [LARGE SCALE GENOMIC DNA]</scope>
    <source>
        <strain evidence="6">RCC299 / NOUM17</strain>
    </source>
</reference>
<dbReference type="OMA" id="FQKFECQ"/>
<sequence>MAATLAPGAARAAPSARPTPARALKPRASSSGNAHARLGRVDVRARATSTTDASQASVSAAKRALYDAVEGTYRGAGASASERAAVEEAQVALETLDVAGAADIDLELLSGKWRLVYTTAADVLSVLRIQRDLGPLSPVEVGDIFQSFTADGRIENEIRLSVPFLLAPATMGTDGGVALKVDADYAKCGARTLSLTFQEARVTEVRISDLAETLIAPALLPRGSINHQILLAIKELELRFPLRGAVTAMGGPATGGPARGGDDGGGGSRARSGGAAVGAYLLSYLDETTLIGRASGSGGTFVFERASGGPQRS</sequence>
<protein>
    <recommendedName>
        <fullName evidence="4">Plastid lipid-associated protein/fibrillin conserved domain-containing protein</fullName>
    </recommendedName>
</protein>
<dbReference type="KEGG" id="mis:MICPUN_108033"/>
<keyword evidence="2" id="KW-0934">Plastid</keyword>
<keyword evidence="6" id="KW-1185">Reference proteome</keyword>
<dbReference type="GeneID" id="8242888"/>
<dbReference type="AlphaFoldDB" id="C1E5A9"/>
<dbReference type="Proteomes" id="UP000002009">
    <property type="component" value="Chromosome 4"/>
</dbReference>
<gene>
    <name evidence="5" type="ORF">MICPUN_108033</name>
</gene>
<organism evidence="5 6">
    <name type="scientific">Micromonas commoda (strain RCC299 / NOUM17 / CCMP2709)</name>
    <name type="common">Picoplanktonic green alga</name>
    <dbReference type="NCBI Taxonomy" id="296587"/>
    <lineage>
        <taxon>Eukaryota</taxon>
        <taxon>Viridiplantae</taxon>
        <taxon>Chlorophyta</taxon>
        <taxon>Mamiellophyceae</taxon>
        <taxon>Mamiellales</taxon>
        <taxon>Mamiellaceae</taxon>
        <taxon>Micromonas</taxon>
    </lineage>
</organism>
<feature type="domain" description="Plastid lipid-associated protein/fibrillin conserved" evidence="4">
    <location>
        <begin position="60"/>
        <end position="165"/>
    </location>
</feature>
<feature type="region of interest" description="Disordered" evidence="3">
    <location>
        <begin position="250"/>
        <end position="270"/>
    </location>
</feature>
<dbReference type="FunCoup" id="C1E5A9">
    <property type="interactions" value="386"/>
</dbReference>
<feature type="compositionally biased region" description="Low complexity" evidence="3">
    <location>
        <begin position="1"/>
        <end position="23"/>
    </location>
</feature>
<dbReference type="STRING" id="296587.C1E5A9"/>
<comment type="subcellular location">
    <subcellularLocation>
        <location evidence="1">Plastid</location>
    </subcellularLocation>
</comment>
<evidence type="ECO:0000259" key="4">
    <source>
        <dbReference type="Pfam" id="PF04755"/>
    </source>
</evidence>
<evidence type="ECO:0000256" key="1">
    <source>
        <dbReference type="ARBA" id="ARBA00004474"/>
    </source>
</evidence>
<dbReference type="InterPro" id="IPR039633">
    <property type="entry name" value="PAP"/>
</dbReference>
<dbReference type="OrthoDB" id="550273at2759"/>